<reference evidence="1 2" key="1">
    <citation type="submission" date="2021-04" db="EMBL/GenBank/DDBJ databases">
        <authorList>
            <person name="Bliznina A."/>
        </authorList>
    </citation>
    <scope>NUCLEOTIDE SEQUENCE [LARGE SCALE GENOMIC DNA]</scope>
</reference>
<proteinExistence type="predicted"/>
<evidence type="ECO:0000313" key="1">
    <source>
        <dbReference type="EMBL" id="CAG5113995.1"/>
    </source>
</evidence>
<name>A0ABN7TCU2_OIKDI</name>
<dbReference type="Proteomes" id="UP001158576">
    <property type="component" value="Chromosome 2"/>
</dbReference>
<sequence>MLQFGPTEEIAALSPDFKKTRLPEEEAYLPITSDELFNKSEEDIDILVDEETINCQTTSKSTIQSFFLDEFKSWNPETFLKLITQRVAEKSLRVVFEDIDENIIIPVFQILHRTHSTELNVIGILAEMSDNVWTLSRNTRIFLLEASKYYMLKPERVILERVVYYLRKANTPKNQEVVLLLEQLGRSSCSLDSAVLDAYCDLTVDCTESYDLVFDTSEEGSHSSSNPLSASLPLEIPELEEPLWKNMSKLSFSKADFKSFIALRHSS</sequence>
<gene>
    <name evidence="1" type="ORF">OKIOD_LOCUS16845</name>
</gene>
<protein>
    <submittedName>
        <fullName evidence="1">Oidioi.mRNA.OKI2018_I69.chr2.g8080.t1.cds</fullName>
    </submittedName>
</protein>
<evidence type="ECO:0000313" key="2">
    <source>
        <dbReference type="Proteomes" id="UP001158576"/>
    </source>
</evidence>
<accession>A0ABN7TCU2</accession>
<organism evidence="1 2">
    <name type="scientific">Oikopleura dioica</name>
    <name type="common">Tunicate</name>
    <dbReference type="NCBI Taxonomy" id="34765"/>
    <lineage>
        <taxon>Eukaryota</taxon>
        <taxon>Metazoa</taxon>
        <taxon>Chordata</taxon>
        <taxon>Tunicata</taxon>
        <taxon>Appendicularia</taxon>
        <taxon>Copelata</taxon>
        <taxon>Oikopleuridae</taxon>
        <taxon>Oikopleura</taxon>
    </lineage>
</organism>
<dbReference type="EMBL" id="OU015567">
    <property type="protein sequence ID" value="CAG5113995.1"/>
    <property type="molecule type" value="Genomic_DNA"/>
</dbReference>
<keyword evidence="2" id="KW-1185">Reference proteome</keyword>